<proteinExistence type="predicted"/>
<feature type="compositionally biased region" description="Basic residues" evidence="1">
    <location>
        <begin position="26"/>
        <end position="39"/>
    </location>
</feature>
<accession>A0A0C2IR28</accession>
<protein>
    <submittedName>
        <fullName evidence="2">Uncharacterized protein</fullName>
    </submittedName>
</protein>
<name>A0A0C2IR28_THEKT</name>
<evidence type="ECO:0000313" key="3">
    <source>
        <dbReference type="Proteomes" id="UP000031668"/>
    </source>
</evidence>
<feature type="compositionally biased region" description="Basic residues" evidence="1">
    <location>
        <begin position="47"/>
        <end position="67"/>
    </location>
</feature>
<sequence length="182" mass="20944">MAKAANVVKKPLPEPIKKLPQITQVSKKRASQAIKKKKSSPTTMITKKVKPKNKKKHKKQAKKRKKVEKLPTVDKQTCKDILTLYTNAQLSSEDYEKKMKNCTLDNEDTTKKEPETGKLSQQNNNDEQKDEVKLCNHQATLILNSWRKKTFGFEDHNHDESNYNVPEMIQSFFGQLTNSTNT</sequence>
<evidence type="ECO:0000313" key="2">
    <source>
        <dbReference type="EMBL" id="KII67899.1"/>
    </source>
</evidence>
<feature type="region of interest" description="Disordered" evidence="1">
    <location>
        <begin position="105"/>
        <end position="129"/>
    </location>
</feature>
<dbReference type="EMBL" id="JWZT01003040">
    <property type="protein sequence ID" value="KII67899.1"/>
    <property type="molecule type" value="Genomic_DNA"/>
</dbReference>
<reference evidence="2 3" key="1">
    <citation type="journal article" date="2014" name="Genome Biol. Evol.">
        <title>The genome of the myxosporean Thelohanellus kitauei shows adaptations to nutrient acquisition within its fish host.</title>
        <authorList>
            <person name="Yang Y."/>
            <person name="Xiong J."/>
            <person name="Zhou Z."/>
            <person name="Huo F."/>
            <person name="Miao W."/>
            <person name="Ran C."/>
            <person name="Liu Y."/>
            <person name="Zhang J."/>
            <person name="Feng J."/>
            <person name="Wang M."/>
            <person name="Wang M."/>
            <person name="Wang L."/>
            <person name="Yao B."/>
        </authorList>
    </citation>
    <scope>NUCLEOTIDE SEQUENCE [LARGE SCALE GENOMIC DNA]</scope>
    <source>
        <strain evidence="2">Wuqing</strain>
    </source>
</reference>
<comment type="caution">
    <text evidence="2">The sequence shown here is derived from an EMBL/GenBank/DDBJ whole genome shotgun (WGS) entry which is preliminary data.</text>
</comment>
<dbReference type="AlphaFoldDB" id="A0A0C2IR28"/>
<evidence type="ECO:0000256" key="1">
    <source>
        <dbReference type="SAM" id="MobiDB-lite"/>
    </source>
</evidence>
<dbReference type="Proteomes" id="UP000031668">
    <property type="component" value="Unassembled WGS sequence"/>
</dbReference>
<feature type="region of interest" description="Disordered" evidence="1">
    <location>
        <begin position="22"/>
        <end position="70"/>
    </location>
</feature>
<keyword evidence="3" id="KW-1185">Reference proteome</keyword>
<gene>
    <name evidence="2" type="ORF">RF11_01571</name>
</gene>
<organism evidence="2 3">
    <name type="scientific">Thelohanellus kitauei</name>
    <name type="common">Myxosporean</name>
    <dbReference type="NCBI Taxonomy" id="669202"/>
    <lineage>
        <taxon>Eukaryota</taxon>
        <taxon>Metazoa</taxon>
        <taxon>Cnidaria</taxon>
        <taxon>Myxozoa</taxon>
        <taxon>Myxosporea</taxon>
        <taxon>Bivalvulida</taxon>
        <taxon>Platysporina</taxon>
        <taxon>Myxobolidae</taxon>
        <taxon>Thelohanellus</taxon>
    </lineage>
</organism>